<dbReference type="Proteomes" id="UP000824633">
    <property type="component" value="Chromosome"/>
</dbReference>
<evidence type="ECO:0000313" key="2">
    <source>
        <dbReference type="Proteomes" id="UP000824633"/>
    </source>
</evidence>
<organism evidence="1 2">
    <name type="scientific">Clostridium gelidum</name>
    <dbReference type="NCBI Taxonomy" id="704125"/>
    <lineage>
        <taxon>Bacteria</taxon>
        <taxon>Bacillati</taxon>
        <taxon>Bacillota</taxon>
        <taxon>Clostridia</taxon>
        <taxon>Eubacteriales</taxon>
        <taxon>Clostridiaceae</taxon>
        <taxon>Clostridium</taxon>
    </lineage>
</organism>
<keyword evidence="2" id="KW-1185">Reference proteome</keyword>
<reference evidence="2" key="1">
    <citation type="submission" date="2021-07" db="EMBL/GenBank/DDBJ databases">
        <title>Complete genome sequencing of a Clostridium isolate.</title>
        <authorList>
            <person name="Ueki A."/>
            <person name="Tonouchi A."/>
        </authorList>
    </citation>
    <scope>NUCLEOTIDE SEQUENCE [LARGE SCALE GENOMIC DNA]</scope>
    <source>
        <strain evidence="2">C5S11</strain>
    </source>
</reference>
<evidence type="ECO:0000313" key="1">
    <source>
        <dbReference type="EMBL" id="BCZ44661.1"/>
    </source>
</evidence>
<sequence length="130" mass="15432">MYQRKNLLTHDHEYNSYNKAEHILIERKSLIKLFFKPIDKIKGSTSTILNKIYKKFPIYKKIIDIVYDFRALLKNKTAGKSDNWLLLFNKVSNLNIIEINSVKRDVEAVENAIIYHYNNWLAEGSVIKWN</sequence>
<dbReference type="EMBL" id="AP024849">
    <property type="protein sequence ID" value="BCZ44661.1"/>
    <property type="molecule type" value="Genomic_DNA"/>
</dbReference>
<gene>
    <name evidence="1" type="ORF">psyc5s11_07280</name>
</gene>
<protein>
    <submittedName>
        <fullName evidence="1">Uncharacterized protein</fullName>
    </submittedName>
</protein>
<proteinExistence type="predicted"/>
<accession>A0ABM7SYG2</accession>
<dbReference type="RefSeq" id="WP_224036323.1">
    <property type="nucleotide sequence ID" value="NZ_AP024849.1"/>
</dbReference>
<name>A0ABM7SYG2_9CLOT</name>